<gene>
    <name evidence="2" type="ORF">CKY47_06420</name>
</gene>
<dbReference type="Pfam" id="PF00378">
    <property type="entry name" value="ECH_1"/>
    <property type="match status" value="1"/>
</dbReference>
<organism evidence="2 3">
    <name type="scientific">Saccharothrix yanglingensis</name>
    <dbReference type="NCBI Taxonomy" id="659496"/>
    <lineage>
        <taxon>Bacteria</taxon>
        <taxon>Bacillati</taxon>
        <taxon>Actinomycetota</taxon>
        <taxon>Actinomycetes</taxon>
        <taxon>Pseudonocardiales</taxon>
        <taxon>Pseudonocardiaceae</taxon>
        <taxon>Saccharothrix</taxon>
    </lineage>
</organism>
<keyword evidence="3" id="KW-1185">Reference proteome</keyword>
<protein>
    <submittedName>
        <fullName evidence="2">Enoyl-CoA hydratase</fullName>
    </submittedName>
</protein>
<comment type="similarity">
    <text evidence="1">Belongs to the enoyl-CoA hydratase/isomerase family.</text>
</comment>
<dbReference type="CDD" id="cd06558">
    <property type="entry name" value="crotonase-like"/>
    <property type="match status" value="1"/>
</dbReference>
<accession>A0ABU0WZ73</accession>
<comment type="caution">
    <text evidence="2">The sequence shown here is derived from an EMBL/GenBank/DDBJ whole genome shotgun (WGS) entry which is preliminary data.</text>
</comment>
<evidence type="ECO:0000313" key="3">
    <source>
        <dbReference type="Proteomes" id="UP001225605"/>
    </source>
</evidence>
<dbReference type="Proteomes" id="UP001225605">
    <property type="component" value="Unassembled WGS sequence"/>
</dbReference>
<name>A0ABU0WZ73_9PSEU</name>
<evidence type="ECO:0000313" key="2">
    <source>
        <dbReference type="EMBL" id="MDQ2583624.1"/>
    </source>
</evidence>
<dbReference type="PANTHER" id="PTHR42964">
    <property type="entry name" value="ENOYL-COA HYDRATASE"/>
    <property type="match status" value="1"/>
</dbReference>
<proteinExistence type="inferred from homology"/>
<dbReference type="SUPFAM" id="SSF52096">
    <property type="entry name" value="ClpP/crotonase"/>
    <property type="match status" value="1"/>
</dbReference>
<dbReference type="InterPro" id="IPR001753">
    <property type="entry name" value="Enoyl-CoA_hydra/iso"/>
</dbReference>
<dbReference type="PANTHER" id="PTHR42964:SF1">
    <property type="entry name" value="POLYKETIDE BIOSYNTHESIS ENOYL-COA HYDRATASE PKSH-RELATED"/>
    <property type="match status" value="1"/>
</dbReference>
<sequence length="252" mass="27671">MRASLDGEVCTAVLDRPGEQNSITGDLLADLHRVLDAAEADPRCRVVVLRATGGVFCSGMDLASAADPGARPAERGGAEFLGVLRRLTETPRVVVAQVDGRVTGGGVGIVAACDLVHATARAQFSLPEALWGLLPACVTPFLIRRSGFQAAYSMTLTTTAVDVDRAQRWNLVDEAVSRAEEFEPLLRRLVFRVGKVDPVTVGDVKRYFRRMWIVTDEVERTAVAEFRRLLDSATVRERMAAFVTEQRFPWER</sequence>
<dbReference type="Gene3D" id="3.90.226.10">
    <property type="entry name" value="2-enoyl-CoA Hydratase, Chain A, domain 1"/>
    <property type="match status" value="1"/>
</dbReference>
<dbReference type="InterPro" id="IPR029045">
    <property type="entry name" value="ClpP/crotonase-like_dom_sf"/>
</dbReference>
<dbReference type="Gene3D" id="6.10.30.40">
    <property type="match status" value="1"/>
</dbReference>
<evidence type="ECO:0000256" key="1">
    <source>
        <dbReference type="ARBA" id="ARBA00005254"/>
    </source>
</evidence>
<reference evidence="2 3" key="1">
    <citation type="submission" date="2017-06" db="EMBL/GenBank/DDBJ databases">
        <title>Cultured bacterium strain Saccharothrix yanglingensis Hhs.015.</title>
        <authorList>
            <person name="Xia Y."/>
        </authorList>
    </citation>
    <scope>NUCLEOTIDE SEQUENCE [LARGE SCALE GENOMIC DNA]</scope>
    <source>
        <strain evidence="2 3">Hhs.015</strain>
    </source>
</reference>
<dbReference type="InterPro" id="IPR051683">
    <property type="entry name" value="Enoyl-CoA_Hydratase/Isomerase"/>
</dbReference>
<dbReference type="EMBL" id="NSDM01000002">
    <property type="protein sequence ID" value="MDQ2583624.1"/>
    <property type="molecule type" value="Genomic_DNA"/>
</dbReference>